<feature type="signal peptide" evidence="9">
    <location>
        <begin position="1"/>
        <end position="21"/>
    </location>
</feature>
<keyword evidence="6" id="KW-0106">Calcium</keyword>
<reference evidence="11 12" key="1">
    <citation type="submission" date="2016-10" db="EMBL/GenBank/DDBJ databases">
        <authorList>
            <person name="de Groot N.N."/>
        </authorList>
    </citation>
    <scope>NUCLEOTIDE SEQUENCE [LARGE SCALE GENOMIC DNA]</scope>
    <source>
        <strain evidence="11 12">DSM 21039</strain>
    </source>
</reference>
<comment type="similarity">
    <text evidence="2">Belongs to the sulfatase family.</text>
</comment>
<dbReference type="GO" id="GO:0004065">
    <property type="term" value="F:arylsulfatase activity"/>
    <property type="evidence" value="ECO:0007669"/>
    <property type="project" value="TreeGrafter"/>
</dbReference>
<keyword evidence="12" id="KW-1185">Reference proteome</keyword>
<evidence type="ECO:0000256" key="3">
    <source>
        <dbReference type="ARBA" id="ARBA00022723"/>
    </source>
</evidence>
<accession>A0A1H7LZ67</accession>
<dbReference type="PANTHER" id="PTHR42693:SF53">
    <property type="entry name" value="ENDO-4-O-SULFATASE"/>
    <property type="match status" value="1"/>
</dbReference>
<dbReference type="RefSeq" id="WP_089907843.1">
    <property type="nucleotide sequence ID" value="NZ_FOBB01000001.1"/>
</dbReference>
<evidence type="ECO:0000313" key="11">
    <source>
        <dbReference type="EMBL" id="SEL03597.1"/>
    </source>
</evidence>
<dbReference type="FunFam" id="3.40.720.10:FF:000023">
    <property type="entry name" value="Arylsulfatase A"/>
    <property type="match status" value="1"/>
</dbReference>
<dbReference type="InterPro" id="IPR017850">
    <property type="entry name" value="Alkaline_phosphatase_core_sf"/>
</dbReference>
<name>A0A1H7LZ67_9BACT</name>
<dbReference type="EMBL" id="FOBB01000001">
    <property type="protein sequence ID" value="SEL03597.1"/>
    <property type="molecule type" value="Genomic_DNA"/>
</dbReference>
<dbReference type="OrthoDB" id="9764377at2"/>
<organism evidence="11 12">
    <name type="scientific">Chitinophaga rupis</name>
    <dbReference type="NCBI Taxonomy" id="573321"/>
    <lineage>
        <taxon>Bacteria</taxon>
        <taxon>Pseudomonadati</taxon>
        <taxon>Bacteroidota</taxon>
        <taxon>Chitinophagia</taxon>
        <taxon>Chitinophagales</taxon>
        <taxon>Chitinophagaceae</taxon>
        <taxon>Chitinophaga</taxon>
    </lineage>
</organism>
<feature type="chain" id="PRO_5011668675" evidence="9">
    <location>
        <begin position="22"/>
        <end position="486"/>
    </location>
</feature>
<dbReference type="InterPro" id="IPR000917">
    <property type="entry name" value="Sulfatase_N"/>
</dbReference>
<dbReference type="PROSITE" id="PS00149">
    <property type="entry name" value="SULFATASE_2"/>
    <property type="match status" value="1"/>
</dbReference>
<evidence type="ECO:0000256" key="6">
    <source>
        <dbReference type="ARBA" id="ARBA00022837"/>
    </source>
</evidence>
<comment type="cofactor">
    <cofactor evidence="1">
        <name>Ca(2+)</name>
        <dbReference type="ChEBI" id="CHEBI:29108"/>
    </cofactor>
</comment>
<protein>
    <submittedName>
        <fullName evidence="11">Arylsulfatase</fullName>
    </submittedName>
</protein>
<dbReference type="SUPFAM" id="SSF53649">
    <property type="entry name" value="Alkaline phosphatase-like"/>
    <property type="match status" value="1"/>
</dbReference>
<dbReference type="CDD" id="cd16026">
    <property type="entry name" value="GALNS_like"/>
    <property type="match status" value="1"/>
</dbReference>
<keyword evidence="3" id="KW-0479">Metal-binding</keyword>
<evidence type="ECO:0000256" key="7">
    <source>
        <dbReference type="ARBA" id="ARBA00023180"/>
    </source>
</evidence>
<sequence length="486" mass="53515">MKKIIAPLLLAVIALICFSFKKQPPAAKPNVIIIFMDDMGYGDLECYAGTPWHTPNINKLAAQGMRFTYFYVAQAVCSASRAALLTGCYSNRVGIHGALAPNSPIALDTSEQTIAEVLKQQGYYTGMVGKWHLGSKQPFLPLQQGFDEYLGLPYSNDMWPVHYDGVPYTDTSTIGRAKAKYPPLPLIEGNNPIKIIKTLDDQSTLTTTYTERACSFIKKNKQHPFFLYLAHSMVHVPIAVSGKYAGKSQDGLFGDMMMEVDWSVGQIMKTLDETGLSKNTLVIFTSDNGPWLSYGNHAGNTGGLREGKGTSFEGGIRVPCIMRWPGQIPAGTVCNKMAATIDLLPTIAHFCGAPLPRKKIDGVDIQTLLFNTPGANPRNELAVYYERNSLEAIRKGPWKLVLPHKGRTYKLNLPGYDGFPGAQPNIDIPEALYDMRRDPGETLDVKEQFPEMVAELKTLAGKYRQDLGDELTGQQGTGRRAPAKVE</sequence>
<dbReference type="GO" id="GO:0046872">
    <property type="term" value="F:metal ion binding"/>
    <property type="evidence" value="ECO:0007669"/>
    <property type="project" value="UniProtKB-KW"/>
</dbReference>
<feature type="domain" description="Sulfatase N-terminal" evidence="10">
    <location>
        <begin position="29"/>
        <end position="350"/>
    </location>
</feature>
<gene>
    <name evidence="11" type="ORF">SAMN04488505_1011357</name>
</gene>
<dbReference type="AlphaFoldDB" id="A0A1H7LZ67"/>
<keyword evidence="7" id="KW-0325">Glycoprotein</keyword>
<dbReference type="PANTHER" id="PTHR42693">
    <property type="entry name" value="ARYLSULFATASE FAMILY MEMBER"/>
    <property type="match status" value="1"/>
</dbReference>
<keyword evidence="5" id="KW-0378">Hydrolase</keyword>
<keyword evidence="4 9" id="KW-0732">Signal</keyword>
<dbReference type="Gene3D" id="3.30.1120.10">
    <property type="match status" value="1"/>
</dbReference>
<evidence type="ECO:0000256" key="1">
    <source>
        <dbReference type="ARBA" id="ARBA00001913"/>
    </source>
</evidence>
<feature type="region of interest" description="Disordered" evidence="8">
    <location>
        <begin position="467"/>
        <end position="486"/>
    </location>
</feature>
<evidence type="ECO:0000256" key="8">
    <source>
        <dbReference type="SAM" id="MobiDB-lite"/>
    </source>
</evidence>
<evidence type="ECO:0000256" key="9">
    <source>
        <dbReference type="SAM" id="SignalP"/>
    </source>
</evidence>
<dbReference type="InterPro" id="IPR024607">
    <property type="entry name" value="Sulfatase_CS"/>
</dbReference>
<dbReference type="Proteomes" id="UP000198984">
    <property type="component" value="Unassembled WGS sequence"/>
</dbReference>
<evidence type="ECO:0000256" key="2">
    <source>
        <dbReference type="ARBA" id="ARBA00008779"/>
    </source>
</evidence>
<evidence type="ECO:0000313" key="12">
    <source>
        <dbReference type="Proteomes" id="UP000198984"/>
    </source>
</evidence>
<dbReference type="Pfam" id="PF00884">
    <property type="entry name" value="Sulfatase"/>
    <property type="match status" value="1"/>
</dbReference>
<evidence type="ECO:0000259" key="10">
    <source>
        <dbReference type="Pfam" id="PF00884"/>
    </source>
</evidence>
<evidence type="ECO:0000256" key="5">
    <source>
        <dbReference type="ARBA" id="ARBA00022801"/>
    </source>
</evidence>
<dbReference type="InterPro" id="IPR050738">
    <property type="entry name" value="Sulfatase"/>
</dbReference>
<evidence type="ECO:0000256" key="4">
    <source>
        <dbReference type="ARBA" id="ARBA00022729"/>
    </source>
</evidence>
<dbReference type="STRING" id="573321.SAMN04488505_1011357"/>
<proteinExistence type="inferred from homology"/>
<dbReference type="Pfam" id="PF14707">
    <property type="entry name" value="Sulfatase_C"/>
    <property type="match status" value="1"/>
</dbReference>
<dbReference type="Gene3D" id="3.40.720.10">
    <property type="entry name" value="Alkaline Phosphatase, subunit A"/>
    <property type="match status" value="1"/>
</dbReference>